<dbReference type="InterPro" id="IPR002140">
    <property type="entry name" value="Sdo1/SBDS"/>
</dbReference>
<protein>
    <submittedName>
        <fullName evidence="5">Shwachman-Bodian-Diamond syndrome proteins</fullName>
    </submittedName>
</protein>
<dbReference type="RefSeq" id="WP_011839148.1">
    <property type="nucleotide sequence ID" value="NC_009033.1"/>
</dbReference>
<dbReference type="PANTHER" id="PTHR10927:SF4">
    <property type="entry name" value="RIBOSOME MATURATION PROTEIN SDO1 HOMOLOG"/>
    <property type="match status" value="1"/>
</dbReference>
<dbReference type="NCBIfam" id="TIGR00291">
    <property type="entry name" value="RNA_SBDS"/>
    <property type="match status" value="1"/>
</dbReference>
<evidence type="ECO:0000259" key="4">
    <source>
        <dbReference type="Pfam" id="PF20268"/>
    </source>
</evidence>
<dbReference type="STRING" id="399550.Smar_0857"/>
<dbReference type="AlphaFoldDB" id="A3DMU7"/>
<comment type="similarity">
    <text evidence="1">Belongs to the SDO1/SBDS family.</text>
</comment>
<keyword evidence="6" id="KW-1185">Reference proteome</keyword>
<evidence type="ECO:0000313" key="5">
    <source>
        <dbReference type="EMBL" id="ABN69957.1"/>
    </source>
</evidence>
<dbReference type="Pfam" id="PF20268">
    <property type="entry name" value="SBDS_C"/>
    <property type="match status" value="1"/>
</dbReference>
<dbReference type="Gene3D" id="3.30.1250.10">
    <property type="entry name" value="Ribosome maturation protein SBDS, N-terminal domain"/>
    <property type="match status" value="1"/>
</dbReference>
<name>A3DMU7_STAMF</name>
<sequence>MPEKHVIARYEAKGHRFEILVNPDLALKVKEGKTVNIDELLVGDYVYKDARKGLKASPESLKAVFGTDDIKKVALEIIKRGEIHLTAEQRRKIIENKRRQIISLIARNAIDPKTKLPIPPKRIELAMEQARVSIDPFKSPESQVEEIVSKIARIIPIKIAKAYIAVKVPPQFSGKAYKVLSSIGEIKKSNWLSDGSLLVEIEIPAGMQEEFIERINKLTHGSANIKVLYVR</sequence>
<feature type="domain" description="Ribosome maturation protein SDO1/SBDS central" evidence="3">
    <location>
        <begin position="99"/>
        <end position="160"/>
    </location>
</feature>
<dbReference type="Gene3D" id="1.10.10.900">
    <property type="entry name" value="SBDS protein C-terminal domain, subdomain 1"/>
    <property type="match status" value="1"/>
</dbReference>
<dbReference type="Pfam" id="PF01172">
    <property type="entry name" value="SBDS_N"/>
    <property type="match status" value="1"/>
</dbReference>
<reference evidence="5 6" key="2">
    <citation type="journal article" date="2009" name="Stand. Genomic Sci.">
        <title>Complete genome sequence of Staphylothermus marinus Stetter and Fiala 1986 type strain F1.</title>
        <authorList>
            <person name="Anderson I.J."/>
            <person name="Sun H."/>
            <person name="Lapidus A."/>
            <person name="Copeland A."/>
            <person name="Glavina Del Rio T."/>
            <person name="Tice H."/>
            <person name="Dalin E."/>
            <person name="Lucas S."/>
            <person name="Barry K."/>
            <person name="Land M."/>
            <person name="Richardson P."/>
            <person name="Huber H."/>
            <person name="Kyrpides N.C."/>
        </authorList>
    </citation>
    <scope>NUCLEOTIDE SEQUENCE [LARGE SCALE GENOMIC DNA]</scope>
    <source>
        <strain evidence="6">ATCC 43588 / DSM 3639 / JCM 9404 / F1</strain>
    </source>
</reference>
<dbReference type="Pfam" id="PF09377">
    <property type="entry name" value="SBDS_domain_II"/>
    <property type="match status" value="1"/>
</dbReference>
<dbReference type="SUPFAM" id="SSF54980">
    <property type="entry name" value="EF-G C-terminal domain-like"/>
    <property type="match status" value="1"/>
</dbReference>
<dbReference type="InterPro" id="IPR035647">
    <property type="entry name" value="EFG_III/V"/>
</dbReference>
<evidence type="ECO:0000259" key="2">
    <source>
        <dbReference type="Pfam" id="PF01172"/>
    </source>
</evidence>
<dbReference type="Proteomes" id="UP000000254">
    <property type="component" value="Chromosome"/>
</dbReference>
<dbReference type="Gene3D" id="3.30.70.240">
    <property type="match status" value="1"/>
</dbReference>
<dbReference type="EMBL" id="CP000575">
    <property type="protein sequence ID" value="ABN69957.1"/>
    <property type="molecule type" value="Genomic_DNA"/>
</dbReference>
<dbReference type="InterPro" id="IPR046928">
    <property type="entry name" value="SDO1/SBDS_C"/>
</dbReference>
<reference evidence="6" key="1">
    <citation type="journal article" date="2009" name="BMC Genomics">
        <title>The complete genome sequence of Staphylothermus marinus reveals differences in sulfur metabolism among heterotrophic Crenarchaeota.</title>
        <authorList>
            <person name="Anderson I.J."/>
            <person name="Dharmarajan L."/>
            <person name="Rodriguez J."/>
            <person name="Hooper S."/>
            <person name="Porat I."/>
            <person name="Ulrich L.E."/>
            <person name="Elkins J.G."/>
            <person name="Mavromatis K."/>
            <person name="Sun H."/>
            <person name="Land M."/>
            <person name="Lapidus A."/>
            <person name="Lucas S."/>
            <person name="Barry K."/>
            <person name="Huber H."/>
            <person name="Zhulin I.B."/>
            <person name="Whitman W.B."/>
            <person name="Mukhopadhyay B."/>
            <person name="Woese C."/>
            <person name="Bristow J."/>
            <person name="Kyrpides N."/>
        </authorList>
    </citation>
    <scope>NUCLEOTIDE SEQUENCE [LARGE SCALE GENOMIC DNA]</scope>
    <source>
        <strain evidence="6">ATCC 43588 / DSM 3639 / JCM 9404 / F1</strain>
    </source>
</reference>
<dbReference type="InterPro" id="IPR018978">
    <property type="entry name" value="SDO1/SBDS_central"/>
</dbReference>
<accession>A3DMU7</accession>
<evidence type="ECO:0000313" key="6">
    <source>
        <dbReference type="Proteomes" id="UP000000254"/>
    </source>
</evidence>
<organism evidence="5 6">
    <name type="scientific">Staphylothermus marinus (strain ATCC 43588 / DSM 3639 / JCM 9404 / F1)</name>
    <dbReference type="NCBI Taxonomy" id="399550"/>
    <lineage>
        <taxon>Archaea</taxon>
        <taxon>Thermoproteota</taxon>
        <taxon>Thermoprotei</taxon>
        <taxon>Desulfurococcales</taxon>
        <taxon>Desulfurococcaceae</taxon>
        <taxon>Staphylothermus</taxon>
    </lineage>
</organism>
<proteinExistence type="inferred from homology"/>
<dbReference type="SUPFAM" id="SSF109728">
    <property type="entry name" value="Hypothetical protein AF0491, middle domain"/>
    <property type="match status" value="1"/>
</dbReference>
<dbReference type="eggNOG" id="arCOG04187">
    <property type="taxonomic scope" value="Archaea"/>
</dbReference>
<dbReference type="PANTHER" id="PTHR10927">
    <property type="entry name" value="RIBOSOME MATURATION PROTEIN SBDS"/>
    <property type="match status" value="1"/>
</dbReference>
<feature type="domain" description="Ribosome maturation protein SDO1/SBDS N-terminal" evidence="2">
    <location>
        <begin position="5"/>
        <end position="91"/>
    </location>
</feature>
<evidence type="ECO:0000256" key="1">
    <source>
        <dbReference type="ARBA" id="ARBA00007433"/>
    </source>
</evidence>
<dbReference type="GeneID" id="4907921"/>
<evidence type="ECO:0000259" key="3">
    <source>
        <dbReference type="Pfam" id="PF09377"/>
    </source>
</evidence>
<dbReference type="KEGG" id="smr:Smar_0857"/>
<dbReference type="HOGENOM" id="CLU_043216_2_0_2"/>
<dbReference type="InterPro" id="IPR019783">
    <property type="entry name" value="SDO1/SBDS_N"/>
</dbReference>
<dbReference type="SUPFAM" id="SSF89895">
    <property type="entry name" value="FYSH domain"/>
    <property type="match status" value="1"/>
</dbReference>
<dbReference type="InterPro" id="IPR037188">
    <property type="entry name" value="Sdo1/SBDS_central_sf"/>
</dbReference>
<gene>
    <name evidence="5" type="ordered locus">Smar_0857</name>
</gene>
<dbReference type="OrthoDB" id="84504at2157"/>
<dbReference type="InterPro" id="IPR039100">
    <property type="entry name" value="Sdo1/SBDS-like"/>
</dbReference>
<dbReference type="GO" id="GO:0042256">
    <property type="term" value="P:cytosolic ribosome assembly"/>
    <property type="evidence" value="ECO:0007669"/>
    <property type="project" value="InterPro"/>
</dbReference>
<dbReference type="InterPro" id="IPR036786">
    <property type="entry name" value="Ribosome_mat_SBDS_N_sf"/>
</dbReference>
<feature type="domain" description="Ribosome maturation protein SDO1/SBDS C-terminal" evidence="4">
    <location>
        <begin position="163"/>
        <end position="229"/>
    </location>
</feature>